<evidence type="ECO:0000313" key="16">
    <source>
        <dbReference type="EMBL" id="OGY56867.1"/>
    </source>
</evidence>
<evidence type="ECO:0000256" key="14">
    <source>
        <dbReference type="NCBIfam" id="TIGR01072"/>
    </source>
</evidence>
<keyword evidence="7" id="KW-0573">Peptidoglycan synthesis</keyword>
<name>A0A1G1YZM5_9BACT</name>
<dbReference type="InterPro" id="IPR005750">
    <property type="entry name" value="UDP_GlcNAc_COvinyl_MurA"/>
</dbReference>
<dbReference type="EC" id="2.5.1.7" evidence="11 14"/>
<dbReference type="NCBIfam" id="NF006873">
    <property type="entry name" value="PRK09369.1"/>
    <property type="match status" value="1"/>
</dbReference>
<keyword evidence="9" id="KW-0961">Cell wall biogenesis/degradation</keyword>
<dbReference type="InterPro" id="IPR013792">
    <property type="entry name" value="RNA3'P_cycl/enolpyr_Trfase_a/b"/>
</dbReference>
<keyword evidence="4" id="KW-0132">Cell division</keyword>
<evidence type="ECO:0000256" key="2">
    <source>
        <dbReference type="ARBA" id="ARBA00004752"/>
    </source>
</evidence>
<evidence type="ECO:0000256" key="3">
    <source>
        <dbReference type="ARBA" id="ARBA00022490"/>
    </source>
</evidence>
<feature type="domain" description="Enolpyruvate transferase" evidence="15">
    <location>
        <begin position="5"/>
        <end position="411"/>
    </location>
</feature>
<keyword evidence="3" id="KW-0963">Cytoplasm</keyword>
<keyword evidence="5 16" id="KW-0808">Transferase</keyword>
<evidence type="ECO:0000256" key="12">
    <source>
        <dbReference type="ARBA" id="ARBA00039754"/>
    </source>
</evidence>
<accession>A0A1G1YZM5</accession>
<evidence type="ECO:0000256" key="7">
    <source>
        <dbReference type="ARBA" id="ARBA00022984"/>
    </source>
</evidence>
<evidence type="ECO:0000256" key="5">
    <source>
        <dbReference type="ARBA" id="ARBA00022679"/>
    </source>
</evidence>
<dbReference type="InterPro" id="IPR001986">
    <property type="entry name" value="Enolpyruvate_Tfrase_dom"/>
</dbReference>
<dbReference type="PANTHER" id="PTHR43783">
    <property type="entry name" value="UDP-N-ACETYLGLUCOSAMINE 1-CARBOXYVINYLTRANSFERASE"/>
    <property type="match status" value="1"/>
</dbReference>
<evidence type="ECO:0000256" key="13">
    <source>
        <dbReference type="ARBA" id="ARBA00047527"/>
    </source>
</evidence>
<evidence type="ECO:0000256" key="6">
    <source>
        <dbReference type="ARBA" id="ARBA00022960"/>
    </source>
</evidence>
<dbReference type="GO" id="GO:0071555">
    <property type="term" value="P:cell wall organization"/>
    <property type="evidence" value="ECO:0007669"/>
    <property type="project" value="UniProtKB-KW"/>
</dbReference>
<comment type="catalytic activity">
    <reaction evidence="13">
        <text>phosphoenolpyruvate + UDP-N-acetyl-alpha-D-glucosamine = UDP-N-acetyl-3-O-(1-carboxyvinyl)-alpha-D-glucosamine + phosphate</text>
        <dbReference type="Rhea" id="RHEA:18681"/>
        <dbReference type="ChEBI" id="CHEBI:43474"/>
        <dbReference type="ChEBI" id="CHEBI:57705"/>
        <dbReference type="ChEBI" id="CHEBI:58702"/>
        <dbReference type="ChEBI" id="CHEBI:68483"/>
        <dbReference type="EC" id="2.5.1.7"/>
    </reaction>
</comment>
<reference evidence="16 17" key="1">
    <citation type="journal article" date="2016" name="Nat. Commun.">
        <title>Thousands of microbial genomes shed light on interconnected biogeochemical processes in an aquifer system.</title>
        <authorList>
            <person name="Anantharaman K."/>
            <person name="Brown C.T."/>
            <person name="Hug L.A."/>
            <person name="Sharon I."/>
            <person name="Castelle C.J."/>
            <person name="Probst A.J."/>
            <person name="Thomas B.C."/>
            <person name="Singh A."/>
            <person name="Wilkins M.J."/>
            <person name="Karaoz U."/>
            <person name="Brodie E.L."/>
            <person name="Williams K.H."/>
            <person name="Hubbard S.S."/>
            <person name="Banfield J.F."/>
        </authorList>
    </citation>
    <scope>NUCLEOTIDE SEQUENCE [LARGE SCALE GENOMIC DNA]</scope>
</reference>
<dbReference type="GO" id="GO:0009252">
    <property type="term" value="P:peptidoglycan biosynthetic process"/>
    <property type="evidence" value="ECO:0007669"/>
    <property type="project" value="UniProtKB-UniRule"/>
</dbReference>
<dbReference type="GO" id="GO:0008760">
    <property type="term" value="F:UDP-N-acetylglucosamine 1-carboxyvinyltransferase activity"/>
    <property type="evidence" value="ECO:0007669"/>
    <property type="project" value="UniProtKB-UniRule"/>
</dbReference>
<gene>
    <name evidence="16" type="ORF">A2119_00605</name>
</gene>
<evidence type="ECO:0000256" key="4">
    <source>
        <dbReference type="ARBA" id="ARBA00022618"/>
    </source>
</evidence>
<dbReference type="PANTHER" id="PTHR43783:SF1">
    <property type="entry name" value="UDP-N-ACETYLGLUCOSAMINE 1-CARBOXYVINYLTRANSFERASE"/>
    <property type="match status" value="1"/>
</dbReference>
<dbReference type="GO" id="GO:0005737">
    <property type="term" value="C:cytoplasm"/>
    <property type="evidence" value="ECO:0007669"/>
    <property type="project" value="UniProtKB-SubCell"/>
</dbReference>
<evidence type="ECO:0000313" key="17">
    <source>
        <dbReference type="Proteomes" id="UP000178179"/>
    </source>
</evidence>
<keyword evidence="6" id="KW-0133">Cell shape</keyword>
<dbReference type="Gene3D" id="3.65.10.10">
    <property type="entry name" value="Enolpyruvate transferase domain"/>
    <property type="match status" value="2"/>
</dbReference>
<evidence type="ECO:0000256" key="8">
    <source>
        <dbReference type="ARBA" id="ARBA00023306"/>
    </source>
</evidence>
<comment type="subcellular location">
    <subcellularLocation>
        <location evidence="1">Cytoplasm</location>
    </subcellularLocation>
</comment>
<dbReference type="GO" id="GO:0051301">
    <property type="term" value="P:cell division"/>
    <property type="evidence" value="ECO:0007669"/>
    <property type="project" value="UniProtKB-KW"/>
</dbReference>
<dbReference type="GO" id="GO:0008360">
    <property type="term" value="P:regulation of cell shape"/>
    <property type="evidence" value="ECO:0007669"/>
    <property type="project" value="UniProtKB-KW"/>
</dbReference>
<organism evidence="16 17">
    <name type="scientific">Candidatus Colwellbacteria bacterium GWA2_46_10</name>
    <dbReference type="NCBI Taxonomy" id="1797684"/>
    <lineage>
        <taxon>Bacteria</taxon>
        <taxon>Candidatus Colwelliibacteriota</taxon>
    </lineage>
</organism>
<sequence>MKFVVNGGKSLKGEIRVSGSKNATTPILAATLLTSRPCVISNIPLINDVLTIIELLEHIGSKVEWLDKRTVRITNDHIDASHLSRDMVRRLRSAILFIGPLLARFGKVKINTPGGCHIGVRPMDAHFNAFKDLGFKVTYNEATDLYSIVRSSKQKLTDITLGEFSVTATENLLMYGALHTPLTIKVAAAEPHVQDLGKFLQELGADIEGLGTHEIKIKGKVSSNGKEVRHHVVSDYIEAGTFLVLGAVTKSDITVVDVPVKDLVLPIQKLKEFGLKMEIKGNRVKVLGSKSKLQAVGKIKTGPYPDFPTDLQAPFGVLATQAAGATMIFESMYEGRLKYLYELDKMGASIDILDPHRARIKGPKHLVGKNVESIDLRAGVTLLLAALTAKGESTLHQVEQIDRGYEAIEERIQKIGADIKRLQ</sequence>
<dbReference type="Proteomes" id="UP000178179">
    <property type="component" value="Unassembled WGS sequence"/>
</dbReference>
<comment type="caution">
    <text evidence="16">The sequence shown here is derived from an EMBL/GenBank/DDBJ whole genome shotgun (WGS) entry which is preliminary data.</text>
</comment>
<dbReference type="EMBL" id="MHIS01000005">
    <property type="protein sequence ID" value="OGY56867.1"/>
    <property type="molecule type" value="Genomic_DNA"/>
</dbReference>
<evidence type="ECO:0000256" key="11">
    <source>
        <dbReference type="ARBA" id="ARBA00039108"/>
    </source>
</evidence>
<dbReference type="InterPro" id="IPR050068">
    <property type="entry name" value="MurA_subfamily"/>
</dbReference>
<dbReference type="InterPro" id="IPR036968">
    <property type="entry name" value="Enolpyruvate_Tfrase_sf"/>
</dbReference>
<proteinExistence type="inferred from homology"/>
<evidence type="ECO:0000256" key="1">
    <source>
        <dbReference type="ARBA" id="ARBA00004496"/>
    </source>
</evidence>
<evidence type="ECO:0000256" key="9">
    <source>
        <dbReference type="ARBA" id="ARBA00023316"/>
    </source>
</evidence>
<comment type="pathway">
    <text evidence="2">Cell wall biogenesis; peptidoglycan biosynthesis.</text>
</comment>
<keyword evidence="8" id="KW-0131">Cell cycle</keyword>
<dbReference type="AlphaFoldDB" id="A0A1G1YZM5"/>
<protein>
    <recommendedName>
        <fullName evidence="12 14">UDP-N-acetylglucosamine 1-carboxyvinyltransferase</fullName>
        <ecNumber evidence="11 14">2.5.1.7</ecNumber>
    </recommendedName>
</protein>
<dbReference type="CDD" id="cd01555">
    <property type="entry name" value="UdpNAET"/>
    <property type="match status" value="1"/>
</dbReference>
<evidence type="ECO:0000256" key="10">
    <source>
        <dbReference type="ARBA" id="ARBA00038367"/>
    </source>
</evidence>
<evidence type="ECO:0000259" key="15">
    <source>
        <dbReference type="Pfam" id="PF00275"/>
    </source>
</evidence>
<comment type="similarity">
    <text evidence="10">Belongs to the EPSP synthase family. MurA subfamily.</text>
</comment>
<dbReference type="Pfam" id="PF00275">
    <property type="entry name" value="EPSP_synthase"/>
    <property type="match status" value="1"/>
</dbReference>
<dbReference type="NCBIfam" id="TIGR01072">
    <property type="entry name" value="murA"/>
    <property type="match status" value="1"/>
</dbReference>
<dbReference type="GO" id="GO:0019277">
    <property type="term" value="P:UDP-N-acetylgalactosamine biosynthetic process"/>
    <property type="evidence" value="ECO:0007669"/>
    <property type="project" value="InterPro"/>
</dbReference>
<dbReference type="SUPFAM" id="SSF55205">
    <property type="entry name" value="EPT/RTPC-like"/>
    <property type="match status" value="1"/>
</dbReference>